<reference evidence="1 2" key="1">
    <citation type="submission" date="2019-02" db="EMBL/GenBank/DDBJ databases">
        <authorList>
            <person name="Manzano-Marin A."/>
            <person name="Manzano-Marin A."/>
        </authorList>
    </citation>
    <scope>NUCLEOTIDE SEQUENCE [LARGE SCALE GENOMIC DNA]</scope>
    <source>
        <strain evidence="1 2">BuCicuneomaculata</strain>
    </source>
</reference>
<gene>
    <name evidence="1" type="primary">fliJ</name>
    <name evidence="1" type="ORF">BUCICUMA2628_049</name>
</gene>
<dbReference type="InterPro" id="IPR036317">
    <property type="entry name" value="Cullin_homology_sf"/>
</dbReference>
<protein>
    <submittedName>
        <fullName evidence="1">Flagellar FliJ protein</fullName>
    </submittedName>
</protein>
<name>A0A451CXD9_9GAMM</name>
<dbReference type="EMBL" id="LR217695">
    <property type="protein sequence ID" value="VFP78031.1"/>
    <property type="molecule type" value="Genomic_DNA"/>
</dbReference>
<sequence length="149" mass="18415">MILNMSSINVFKKKIEIDIHKNIFNITRYKNKKTEIQKYLLQLKEYKNKYIFLLSKKFFSGVTQHRIQFYFNFILMLQKLIDQQNIWLNYFKQKLKKRLLIQYKLNSTLEQWKKLELRLKNRIIKEKILIDQRNDNAVCLNFYSILTLK</sequence>
<dbReference type="AlphaFoldDB" id="A0A451CXD9"/>
<organism evidence="1 2">
    <name type="scientific">Buchnera aphidicola</name>
    <name type="common">Cinara cuneomaculata</name>
    <dbReference type="NCBI Taxonomy" id="1660040"/>
    <lineage>
        <taxon>Bacteria</taxon>
        <taxon>Pseudomonadati</taxon>
        <taxon>Pseudomonadota</taxon>
        <taxon>Gammaproteobacteria</taxon>
        <taxon>Enterobacterales</taxon>
        <taxon>Erwiniaceae</taxon>
        <taxon>Buchnera</taxon>
    </lineage>
</organism>
<accession>A0A451CXD9</accession>
<evidence type="ECO:0000313" key="1">
    <source>
        <dbReference type="EMBL" id="VFP78031.1"/>
    </source>
</evidence>
<dbReference type="Proteomes" id="UP000294404">
    <property type="component" value="Chromosome"/>
</dbReference>
<evidence type="ECO:0000313" key="2">
    <source>
        <dbReference type="Proteomes" id="UP000294404"/>
    </source>
</evidence>
<keyword evidence="1" id="KW-0969">Cilium</keyword>
<dbReference type="SUPFAM" id="SSF75632">
    <property type="entry name" value="Cullin homology domain"/>
    <property type="match status" value="1"/>
</dbReference>
<proteinExistence type="predicted"/>
<keyword evidence="1" id="KW-0282">Flagellum</keyword>
<keyword evidence="1" id="KW-0966">Cell projection</keyword>